<feature type="domain" description="MLLE-like" evidence="3">
    <location>
        <begin position="329"/>
        <end position="386"/>
    </location>
</feature>
<dbReference type="Pfam" id="PF12776">
    <property type="entry name" value="Myb_DNA-bind_3"/>
    <property type="match status" value="1"/>
</dbReference>
<proteinExistence type="predicted"/>
<organism evidence="4 5">
    <name type="scientific">Triticum turgidum subsp. durum</name>
    <name type="common">Durum wheat</name>
    <name type="synonym">Triticum durum</name>
    <dbReference type="NCBI Taxonomy" id="4567"/>
    <lineage>
        <taxon>Eukaryota</taxon>
        <taxon>Viridiplantae</taxon>
        <taxon>Streptophyta</taxon>
        <taxon>Embryophyta</taxon>
        <taxon>Tracheophyta</taxon>
        <taxon>Spermatophyta</taxon>
        <taxon>Magnoliopsida</taxon>
        <taxon>Liliopsida</taxon>
        <taxon>Poales</taxon>
        <taxon>Poaceae</taxon>
        <taxon>BOP clade</taxon>
        <taxon>Pooideae</taxon>
        <taxon>Triticodae</taxon>
        <taxon>Triticeae</taxon>
        <taxon>Triticinae</taxon>
        <taxon>Triticum</taxon>
    </lineage>
</organism>
<evidence type="ECO:0000256" key="1">
    <source>
        <dbReference type="SAM" id="MobiDB-lite"/>
    </source>
</evidence>
<gene>
    <name evidence="4" type="ORF">TRITD_2Bv1G052360</name>
</gene>
<evidence type="ECO:0000259" key="3">
    <source>
        <dbReference type="Pfam" id="PF23950"/>
    </source>
</evidence>
<dbReference type="AlphaFoldDB" id="A0A9R1PI13"/>
<evidence type="ECO:0000313" key="4">
    <source>
        <dbReference type="EMBL" id="VAH43100.1"/>
    </source>
</evidence>
<dbReference type="Gramene" id="TRITD2Bv1G052360.1">
    <property type="protein sequence ID" value="TRITD2Bv1G052360.1"/>
    <property type="gene ID" value="TRITD2Bv1G052360"/>
</dbReference>
<dbReference type="PANTHER" id="PTHR46250:SF1">
    <property type="entry name" value="OS07G0647600 PROTEIN"/>
    <property type="match status" value="1"/>
</dbReference>
<dbReference type="Pfam" id="PF23950">
    <property type="entry name" value="MLLE_2"/>
    <property type="match status" value="1"/>
</dbReference>
<evidence type="ECO:0008006" key="6">
    <source>
        <dbReference type="Google" id="ProtNLM"/>
    </source>
</evidence>
<dbReference type="InterPro" id="IPR056623">
    <property type="entry name" value="MLLE_2"/>
</dbReference>
<evidence type="ECO:0000313" key="5">
    <source>
        <dbReference type="Proteomes" id="UP000324705"/>
    </source>
</evidence>
<feature type="region of interest" description="Disordered" evidence="1">
    <location>
        <begin position="153"/>
        <end position="205"/>
    </location>
</feature>
<dbReference type="InterPro" id="IPR024752">
    <property type="entry name" value="Myb/SANT-like_dom"/>
</dbReference>
<keyword evidence="5" id="KW-1185">Reference proteome</keyword>
<sequence>MDQSEGSAKVVRGRGRNKRKWTMDEDEELVRALCEVSTDARFRAEGGGFKNCYTQGIESLLAQRLPGRGIKASPHVDSRLKVLKRKFHAIKEMLASPGFSWDGSRKVVRCEKQRYDEYCKDNPRARGMYGVPFPHFDVFDAVYGKDRAAREVVEVSEEATADMENGNTSEAGDDEGEEDGVSDGPSGRPLDATSSYEKRKNCKYGGKRKRAESNCLSSDTLKDVRGHYQRASQHVDTMAEAMELFKDVHRHFQSVVQHVGAMAAAMEAFKGAYDQFQSVVQNASTATTALEQFKDAHDQFRSITQNGSATEAAIEPHADLRERLSPEVPQQDARVRAIAEMQKLGFTGSEVVSAASVFAKEPDQMGMFLALPEIYRREYILKMLNGMLTDPQILYERIVLHCNNSFRLGYSECPCPTLAFWIQQSRTCSLHSYQLDN</sequence>
<dbReference type="OMA" id="ISCEMIR"/>
<protein>
    <recommendedName>
        <fullName evidence="6">Myb/SANT-like domain-containing protein</fullName>
    </recommendedName>
</protein>
<dbReference type="EMBL" id="LT934114">
    <property type="protein sequence ID" value="VAH43100.1"/>
    <property type="molecule type" value="Genomic_DNA"/>
</dbReference>
<reference evidence="4 5" key="1">
    <citation type="submission" date="2017-09" db="EMBL/GenBank/DDBJ databases">
        <authorList>
            <consortium name="International Durum Wheat Genome Sequencing Consortium (IDWGSC)"/>
            <person name="Milanesi L."/>
        </authorList>
    </citation>
    <scope>NUCLEOTIDE SEQUENCE [LARGE SCALE GENOMIC DNA]</scope>
    <source>
        <strain evidence="5">cv. Svevo</strain>
    </source>
</reference>
<name>A0A9R1PI13_TRITD</name>
<dbReference type="Proteomes" id="UP000324705">
    <property type="component" value="Chromosome 2B"/>
</dbReference>
<dbReference type="PANTHER" id="PTHR46250">
    <property type="entry name" value="MYB/SANT-LIKE DNA-BINDING DOMAIN PROTEIN-RELATED"/>
    <property type="match status" value="1"/>
</dbReference>
<feature type="domain" description="Myb/SANT-like" evidence="2">
    <location>
        <begin position="20"/>
        <end position="118"/>
    </location>
</feature>
<evidence type="ECO:0000259" key="2">
    <source>
        <dbReference type="Pfam" id="PF12776"/>
    </source>
</evidence>
<accession>A0A9R1PI13</accession>
<feature type="compositionally biased region" description="Acidic residues" evidence="1">
    <location>
        <begin position="171"/>
        <end position="181"/>
    </location>
</feature>